<dbReference type="PANTHER" id="PTHR35174">
    <property type="entry name" value="BLL7171 PROTEIN-RELATED"/>
    <property type="match status" value="1"/>
</dbReference>
<evidence type="ECO:0000313" key="6">
    <source>
        <dbReference type="Proteomes" id="UP000447873"/>
    </source>
</evidence>
<reference evidence="4 5" key="1">
    <citation type="submission" date="2019-11" db="EMBL/GenBank/DDBJ databases">
        <title>Venturia inaequalis Genome Resource.</title>
        <authorList>
            <person name="Lichtner F.J."/>
        </authorList>
    </citation>
    <scope>NUCLEOTIDE SEQUENCE [LARGE SCALE GENOMIC DNA]</scope>
    <source>
        <strain evidence="3 6">120213</strain>
        <strain evidence="4">Bline_iso_100314</strain>
        <strain evidence="2 7">DMI_063113</strain>
    </source>
</reference>
<dbReference type="EMBL" id="WNWQ01000051">
    <property type="protein sequence ID" value="KAE9981925.1"/>
    <property type="molecule type" value="Genomic_DNA"/>
</dbReference>
<dbReference type="EMBL" id="WNWS01000208">
    <property type="protein sequence ID" value="KAE9974846.1"/>
    <property type="molecule type" value="Genomic_DNA"/>
</dbReference>
<evidence type="ECO:0000313" key="5">
    <source>
        <dbReference type="Proteomes" id="UP000433883"/>
    </source>
</evidence>
<name>A0A8H3Z187_VENIN</name>
<dbReference type="SUPFAM" id="SSF54909">
    <property type="entry name" value="Dimeric alpha+beta barrel"/>
    <property type="match status" value="1"/>
</dbReference>
<dbReference type="Pfam" id="PF03795">
    <property type="entry name" value="YCII"/>
    <property type="match status" value="1"/>
</dbReference>
<proteinExistence type="predicted"/>
<evidence type="ECO:0000313" key="3">
    <source>
        <dbReference type="EMBL" id="KAE9974846.1"/>
    </source>
</evidence>
<dbReference type="Proteomes" id="UP000447873">
    <property type="component" value="Unassembled WGS sequence"/>
</dbReference>
<keyword evidence="7" id="KW-1185">Reference proteome</keyword>
<evidence type="ECO:0000259" key="1">
    <source>
        <dbReference type="Pfam" id="PF03795"/>
    </source>
</evidence>
<organism evidence="4 5">
    <name type="scientific">Venturia inaequalis</name>
    <name type="common">Apple scab fungus</name>
    <dbReference type="NCBI Taxonomy" id="5025"/>
    <lineage>
        <taxon>Eukaryota</taxon>
        <taxon>Fungi</taxon>
        <taxon>Dikarya</taxon>
        <taxon>Ascomycota</taxon>
        <taxon>Pezizomycotina</taxon>
        <taxon>Dothideomycetes</taxon>
        <taxon>Pleosporomycetidae</taxon>
        <taxon>Venturiales</taxon>
        <taxon>Venturiaceae</taxon>
        <taxon>Venturia</taxon>
    </lineage>
</organism>
<feature type="domain" description="YCII-related" evidence="1">
    <location>
        <begin position="4"/>
        <end position="115"/>
    </location>
</feature>
<dbReference type="Gene3D" id="3.30.70.1060">
    <property type="entry name" value="Dimeric alpha+beta barrel"/>
    <property type="match status" value="1"/>
</dbReference>
<dbReference type="Proteomes" id="UP000433883">
    <property type="component" value="Unassembled WGS sequence"/>
</dbReference>
<comment type="caution">
    <text evidence="4">The sequence shown here is derived from an EMBL/GenBank/DDBJ whole genome shotgun (WGS) entry which is preliminary data.</text>
</comment>
<dbReference type="OrthoDB" id="3933054at2759"/>
<protein>
    <recommendedName>
        <fullName evidence="1">YCII-related domain-containing protein</fullName>
    </recommendedName>
</protein>
<gene>
    <name evidence="4" type="ORF">BLS_006837</name>
    <name evidence="2" type="ORF">EG327_009343</name>
    <name evidence="3" type="ORF">EG328_003575</name>
</gene>
<sequence>MPAFMLLMGADPAMESGAKPTPEQMELMKPIHDYNEKLAKAGKLVWADVLLPSSQGARLIAEADGSLKTIKGPFEHTTGGYAILAAKDLDEAIALVKAGPTNPQHAGRGLEIRQIVDLESLPVPEEVKAKGREMRGLMKKNAQALSK</sequence>
<evidence type="ECO:0000313" key="4">
    <source>
        <dbReference type="EMBL" id="KAE9981925.1"/>
    </source>
</evidence>
<dbReference type="AlphaFoldDB" id="A0A8H3Z187"/>
<evidence type="ECO:0000313" key="7">
    <source>
        <dbReference type="Proteomes" id="UP000490939"/>
    </source>
</evidence>
<dbReference type="InterPro" id="IPR011008">
    <property type="entry name" value="Dimeric_a/b-barrel"/>
</dbReference>
<evidence type="ECO:0000313" key="2">
    <source>
        <dbReference type="EMBL" id="KAE9972933.1"/>
    </source>
</evidence>
<dbReference type="EMBL" id="WNWR01000612">
    <property type="protein sequence ID" value="KAE9972933.1"/>
    <property type="molecule type" value="Genomic_DNA"/>
</dbReference>
<dbReference type="Proteomes" id="UP000490939">
    <property type="component" value="Unassembled WGS sequence"/>
</dbReference>
<dbReference type="InterPro" id="IPR005545">
    <property type="entry name" value="YCII"/>
</dbReference>
<accession>A0A8H3Z187</accession>